<organism evidence="1">
    <name type="scientific">viral metagenome</name>
    <dbReference type="NCBI Taxonomy" id="1070528"/>
    <lineage>
        <taxon>unclassified sequences</taxon>
        <taxon>metagenomes</taxon>
        <taxon>organismal metagenomes</taxon>
    </lineage>
</organism>
<reference evidence="1" key="1">
    <citation type="submission" date="2020-03" db="EMBL/GenBank/DDBJ databases">
        <title>The deep terrestrial virosphere.</title>
        <authorList>
            <person name="Holmfeldt K."/>
            <person name="Nilsson E."/>
            <person name="Simone D."/>
            <person name="Lopez-Fernandez M."/>
            <person name="Wu X."/>
            <person name="de Brujin I."/>
            <person name="Lundin D."/>
            <person name="Andersson A."/>
            <person name="Bertilsson S."/>
            <person name="Dopson M."/>
        </authorList>
    </citation>
    <scope>NUCLEOTIDE SEQUENCE</scope>
    <source>
        <strain evidence="1">MM415B00849</strain>
    </source>
</reference>
<evidence type="ECO:0000313" key="1">
    <source>
        <dbReference type="EMBL" id="QJA61963.1"/>
    </source>
</evidence>
<accession>A0A6M3IWI6</accession>
<name>A0A6M3IWI6_9ZZZZ</name>
<proteinExistence type="predicted"/>
<sequence length="598" mass="66036">MRVCLNGMNFELLAETGVTRSPMQEWSEQIRTDGNQQRKDRVFISSWSIDDWSGGLGVNEVKVGSTANLKRIWDAENVDTRFDQMVLSPEFNTCTIVPSNASIQHFLQYLTELYLVTGSGANMAYKFTAPFTIGSFSHVATHPNYGNVRAVKAIGNKIGMLYYNSGEGFEYARVNRLSGVPSRTLLTPTFSHAEMAVVGGTLLAMAYDQTSKNAHFYIASDDFAAFTAVATLPTTIGSYLAEIVDDGITAYAQLPEGVYDFDNTPNQVISTSRSQDKNNVQTMYGNKLYFKNKQSLLGYDGVDIANVGYDRNDGLPSDKMGEITAMASSWKFNFAAVHGPTYSHILSYDGAAWQYYARVPSPGLWVKKMLLSDAPDAIDRLWLIYGNYQFPGYFLNPMVNPLQAATYSHVPTGHVTFPAYGGDMPEESGAYFREKYNFSGMGGSNIITAQYGLNGAAAVTTLGVVATNEYTHLFGSPYGVEASKIMPKYILAGANSGTTPIFKQAVIEYLKDPDKRSIFDFTVDIDATSQFGRTSKEAVIGSLNYALDKKTMMPFWYGQMGTRHVKVLDMPSGEEVKIQTPLEQQREGLVQVRLVEVL</sequence>
<gene>
    <name evidence="1" type="ORF">MM415B00849_0020</name>
</gene>
<protein>
    <submittedName>
        <fullName evidence="1">Uncharacterized protein</fullName>
    </submittedName>
</protein>
<dbReference type="EMBL" id="MT141458">
    <property type="protein sequence ID" value="QJA61963.1"/>
    <property type="molecule type" value="Genomic_DNA"/>
</dbReference>
<dbReference type="AlphaFoldDB" id="A0A6M3IWI6"/>